<sequence length="91" mass="10056">MSQSDSPRTFSQALSALSAQHGHSQFVHASLEPATGQVVIQRSPGVLSPAMQILYQGCLFARDTYREEEPEHDPFADEPEEDYGDDPYDGD</sequence>
<dbReference type="EMBL" id="JAFMYW010000034">
    <property type="protein sequence ID" value="MBO0953311.1"/>
    <property type="molecule type" value="Genomic_DNA"/>
</dbReference>
<evidence type="ECO:0000256" key="1">
    <source>
        <dbReference type="SAM" id="MobiDB-lite"/>
    </source>
</evidence>
<reference evidence="2 3" key="1">
    <citation type="submission" date="2021-03" db="EMBL/GenBank/DDBJ databases">
        <title>Fibrella sp. HMF5405 genome sequencing and assembly.</title>
        <authorList>
            <person name="Kang H."/>
            <person name="Kim H."/>
            <person name="Bae S."/>
            <person name="Joh K."/>
        </authorList>
    </citation>
    <scope>NUCLEOTIDE SEQUENCE [LARGE SCALE GENOMIC DNA]</scope>
    <source>
        <strain evidence="2 3">HMF5405</strain>
    </source>
</reference>
<feature type="compositionally biased region" description="Acidic residues" evidence="1">
    <location>
        <begin position="76"/>
        <end position="91"/>
    </location>
</feature>
<proteinExistence type="predicted"/>
<accession>A0ABS3JV91</accession>
<protein>
    <submittedName>
        <fullName evidence="2">Uncharacterized protein</fullName>
    </submittedName>
</protein>
<evidence type="ECO:0000313" key="2">
    <source>
        <dbReference type="EMBL" id="MBO0953311.1"/>
    </source>
</evidence>
<name>A0ABS3JV91_9BACT</name>
<gene>
    <name evidence="2" type="ORF">J2I46_32375</name>
</gene>
<feature type="region of interest" description="Disordered" evidence="1">
    <location>
        <begin position="64"/>
        <end position="91"/>
    </location>
</feature>
<evidence type="ECO:0000313" key="3">
    <source>
        <dbReference type="Proteomes" id="UP000664628"/>
    </source>
</evidence>
<dbReference type="Proteomes" id="UP000664628">
    <property type="component" value="Unassembled WGS sequence"/>
</dbReference>
<dbReference type="RefSeq" id="WP_207333263.1">
    <property type="nucleotide sequence ID" value="NZ_JAFMYW010000034.1"/>
</dbReference>
<organism evidence="2 3">
    <name type="scientific">Fibrella forsythiae</name>
    <dbReference type="NCBI Taxonomy" id="2817061"/>
    <lineage>
        <taxon>Bacteria</taxon>
        <taxon>Pseudomonadati</taxon>
        <taxon>Bacteroidota</taxon>
        <taxon>Cytophagia</taxon>
        <taxon>Cytophagales</taxon>
        <taxon>Spirosomataceae</taxon>
        <taxon>Fibrella</taxon>
    </lineage>
</organism>
<feature type="compositionally biased region" description="Basic and acidic residues" evidence="1">
    <location>
        <begin position="64"/>
        <end position="75"/>
    </location>
</feature>
<comment type="caution">
    <text evidence="2">The sequence shown here is derived from an EMBL/GenBank/DDBJ whole genome shotgun (WGS) entry which is preliminary data.</text>
</comment>
<keyword evidence="3" id="KW-1185">Reference proteome</keyword>